<organism evidence="1 2">
    <name type="scientific">Burkholderia thailandensis</name>
    <dbReference type="NCBI Taxonomy" id="57975"/>
    <lineage>
        <taxon>Bacteria</taxon>
        <taxon>Pseudomonadati</taxon>
        <taxon>Pseudomonadota</taxon>
        <taxon>Betaproteobacteria</taxon>
        <taxon>Burkholderiales</taxon>
        <taxon>Burkholderiaceae</taxon>
        <taxon>Burkholderia</taxon>
        <taxon>pseudomallei group</taxon>
    </lineage>
</organism>
<evidence type="ECO:0000313" key="1">
    <source>
        <dbReference type="EMBL" id="MDW9257601.1"/>
    </source>
</evidence>
<dbReference type="Proteomes" id="UP001272137">
    <property type="component" value="Unassembled WGS sequence"/>
</dbReference>
<proteinExistence type="predicted"/>
<sequence>MSRRESMHTSAQHWCYFGICSAGIRRAPILAPIGRPSACG</sequence>
<reference evidence="1" key="1">
    <citation type="submission" date="2018-08" db="EMBL/GenBank/DDBJ databases">
        <title>Identification of Burkholderia cepacia strains that express a Burkholderia pseudomallei-like capsular polysaccharide.</title>
        <authorList>
            <person name="Burtnick M.N."/>
            <person name="Vongsouvath M."/>
            <person name="Newton P."/>
            <person name="Wuthiekanun V."/>
            <person name="Limmathurotsakul D."/>
            <person name="Brett P.J."/>
            <person name="Chantratita N."/>
            <person name="Dance D.A."/>
        </authorList>
    </citation>
    <scope>NUCLEOTIDE SEQUENCE</scope>
    <source>
        <strain evidence="1">SBXCC001</strain>
    </source>
</reference>
<name>A0AAW9D6J6_BURTH</name>
<gene>
    <name evidence="1" type="ORF">C7S16_3047</name>
</gene>
<comment type="caution">
    <text evidence="1">The sequence shown here is derived from an EMBL/GenBank/DDBJ whole genome shotgun (WGS) entry which is preliminary data.</text>
</comment>
<evidence type="ECO:0000313" key="2">
    <source>
        <dbReference type="Proteomes" id="UP001272137"/>
    </source>
</evidence>
<dbReference type="AlphaFoldDB" id="A0AAW9D6J6"/>
<accession>A0AAW9D6J6</accession>
<dbReference type="EMBL" id="QXCT01000002">
    <property type="protein sequence ID" value="MDW9257601.1"/>
    <property type="molecule type" value="Genomic_DNA"/>
</dbReference>
<protein>
    <submittedName>
        <fullName evidence="1">Uncharacterized protein</fullName>
    </submittedName>
</protein>